<organism evidence="2 3">
    <name type="scientific">Venustampulla echinocandica</name>
    <dbReference type="NCBI Taxonomy" id="2656787"/>
    <lineage>
        <taxon>Eukaryota</taxon>
        <taxon>Fungi</taxon>
        <taxon>Dikarya</taxon>
        <taxon>Ascomycota</taxon>
        <taxon>Pezizomycotina</taxon>
        <taxon>Leotiomycetes</taxon>
        <taxon>Helotiales</taxon>
        <taxon>Pleuroascaceae</taxon>
        <taxon>Venustampulla</taxon>
    </lineage>
</organism>
<keyword evidence="3" id="KW-1185">Reference proteome</keyword>
<dbReference type="EMBL" id="NPIC01000001">
    <property type="protein sequence ID" value="RDL40242.1"/>
    <property type="molecule type" value="Genomic_DNA"/>
</dbReference>
<sequence length="193" mass="20570">MRGSRFLASGFWLLGLIIGAVQDCQTASVALRLEPTWSSPWSLLAVALELKPQASRIAVTAHREPVARRRLQAGAVRLKSGLVGLVGARWLTGSRLHGCYVLVPSIGRWMRGVIAPHAYQAVSVSASAGWLQGEKNPASHRVIGGGSIPEWVQFNGLELGKGGGVHSGGRNKVLDSWTLGRLLDLPLGPETSI</sequence>
<dbReference type="AlphaFoldDB" id="A0A370TXI9"/>
<evidence type="ECO:0000313" key="3">
    <source>
        <dbReference type="Proteomes" id="UP000254866"/>
    </source>
</evidence>
<accession>A0A370TXI9</accession>
<dbReference type="RefSeq" id="XP_031872898.1">
    <property type="nucleotide sequence ID" value="XM_032008844.1"/>
</dbReference>
<gene>
    <name evidence="2" type="ORF">BP5553_00221</name>
</gene>
<proteinExistence type="predicted"/>
<reference evidence="2 3" key="1">
    <citation type="journal article" date="2018" name="IMA Fungus">
        <title>IMA Genome-F 9: Draft genome sequence of Annulohypoxylon stygium, Aspergillus mulundensis, Berkeleyomyces basicola (syn. Thielaviopsis basicola), Ceratocystis smalleyi, two Cercospora beticola strains, Coleophoma cylindrospora, Fusarium fracticaudum, Phialophora cf. hyalina, and Morchella septimelata.</title>
        <authorList>
            <person name="Wingfield B.D."/>
            <person name="Bills G.F."/>
            <person name="Dong Y."/>
            <person name="Huang W."/>
            <person name="Nel W.J."/>
            <person name="Swalarsk-Parry B.S."/>
            <person name="Vaghefi N."/>
            <person name="Wilken P.M."/>
            <person name="An Z."/>
            <person name="de Beer Z.W."/>
            <person name="De Vos L."/>
            <person name="Chen L."/>
            <person name="Duong T.A."/>
            <person name="Gao Y."/>
            <person name="Hammerbacher A."/>
            <person name="Kikkert J.R."/>
            <person name="Li Y."/>
            <person name="Li H."/>
            <person name="Li K."/>
            <person name="Li Q."/>
            <person name="Liu X."/>
            <person name="Ma X."/>
            <person name="Naidoo K."/>
            <person name="Pethybridge S.J."/>
            <person name="Sun J."/>
            <person name="Steenkamp E.T."/>
            <person name="van der Nest M.A."/>
            <person name="van Wyk S."/>
            <person name="Wingfield M.J."/>
            <person name="Xiong C."/>
            <person name="Yue Q."/>
            <person name="Zhang X."/>
        </authorList>
    </citation>
    <scope>NUCLEOTIDE SEQUENCE [LARGE SCALE GENOMIC DNA]</scope>
    <source>
        <strain evidence="2 3">BP 5553</strain>
    </source>
</reference>
<dbReference type="Proteomes" id="UP000254866">
    <property type="component" value="Unassembled WGS sequence"/>
</dbReference>
<keyword evidence="1" id="KW-0732">Signal</keyword>
<protein>
    <submittedName>
        <fullName evidence="2">Uncharacterized protein</fullName>
    </submittedName>
</protein>
<feature type="chain" id="PRO_5016571663" evidence="1">
    <location>
        <begin position="23"/>
        <end position="193"/>
    </location>
</feature>
<evidence type="ECO:0000256" key="1">
    <source>
        <dbReference type="SAM" id="SignalP"/>
    </source>
</evidence>
<name>A0A370TXI9_9HELO</name>
<evidence type="ECO:0000313" key="2">
    <source>
        <dbReference type="EMBL" id="RDL40242.1"/>
    </source>
</evidence>
<dbReference type="GeneID" id="43593070"/>
<comment type="caution">
    <text evidence="2">The sequence shown here is derived from an EMBL/GenBank/DDBJ whole genome shotgun (WGS) entry which is preliminary data.</text>
</comment>
<feature type="signal peptide" evidence="1">
    <location>
        <begin position="1"/>
        <end position="22"/>
    </location>
</feature>